<gene>
    <name evidence="1" type="ORF">PAPOLLO_LOCUS14147</name>
</gene>
<keyword evidence="2" id="KW-1185">Reference proteome</keyword>
<dbReference type="EMBL" id="CAJQZP010000954">
    <property type="protein sequence ID" value="CAG5002896.1"/>
    <property type="molecule type" value="Genomic_DNA"/>
</dbReference>
<comment type="caution">
    <text evidence="1">The sequence shown here is derived from an EMBL/GenBank/DDBJ whole genome shotgun (WGS) entry which is preliminary data.</text>
</comment>
<proteinExistence type="predicted"/>
<protein>
    <submittedName>
        <fullName evidence="1">(apollo) hypothetical protein</fullName>
    </submittedName>
</protein>
<sequence>RARVTLPVLLMRRDAPGIAGDSDARPRHSDASVRAMWGSARTAWASLLLCCVAAVAAQDDVQIG</sequence>
<reference evidence="1" key="1">
    <citation type="submission" date="2021-04" db="EMBL/GenBank/DDBJ databases">
        <authorList>
            <person name="Tunstrom K."/>
        </authorList>
    </citation>
    <scope>NUCLEOTIDE SEQUENCE</scope>
</reference>
<dbReference type="Proteomes" id="UP000691718">
    <property type="component" value="Unassembled WGS sequence"/>
</dbReference>
<feature type="non-terminal residue" evidence="1">
    <location>
        <position position="1"/>
    </location>
</feature>
<name>A0A8S3X7P6_PARAO</name>
<accession>A0A8S3X7P6</accession>
<evidence type="ECO:0000313" key="2">
    <source>
        <dbReference type="Proteomes" id="UP000691718"/>
    </source>
</evidence>
<dbReference type="AlphaFoldDB" id="A0A8S3X7P6"/>
<evidence type="ECO:0000313" key="1">
    <source>
        <dbReference type="EMBL" id="CAG5002896.1"/>
    </source>
</evidence>
<organism evidence="1 2">
    <name type="scientific">Parnassius apollo</name>
    <name type="common">Apollo butterfly</name>
    <name type="synonym">Papilio apollo</name>
    <dbReference type="NCBI Taxonomy" id="110799"/>
    <lineage>
        <taxon>Eukaryota</taxon>
        <taxon>Metazoa</taxon>
        <taxon>Ecdysozoa</taxon>
        <taxon>Arthropoda</taxon>
        <taxon>Hexapoda</taxon>
        <taxon>Insecta</taxon>
        <taxon>Pterygota</taxon>
        <taxon>Neoptera</taxon>
        <taxon>Endopterygota</taxon>
        <taxon>Lepidoptera</taxon>
        <taxon>Glossata</taxon>
        <taxon>Ditrysia</taxon>
        <taxon>Papilionoidea</taxon>
        <taxon>Papilionidae</taxon>
        <taxon>Parnassiinae</taxon>
        <taxon>Parnassini</taxon>
        <taxon>Parnassius</taxon>
        <taxon>Parnassius</taxon>
    </lineage>
</organism>